<dbReference type="Gene3D" id="3.30.70.1430">
    <property type="entry name" value="Multidrug efflux transporter AcrB pore domain"/>
    <property type="match status" value="2"/>
</dbReference>
<feature type="transmembrane region" description="Helical" evidence="1">
    <location>
        <begin position="922"/>
        <end position="947"/>
    </location>
</feature>
<dbReference type="SUPFAM" id="SSF82693">
    <property type="entry name" value="Multidrug efflux transporter AcrB pore domain, PN1, PN2, PC1 and PC2 subdomains"/>
    <property type="match status" value="4"/>
</dbReference>
<dbReference type="InterPro" id="IPR001036">
    <property type="entry name" value="Acrflvin-R"/>
</dbReference>
<sequence>MNSPTQNQVADNGAEKDDITALFVRRPVLATVLSLLIIVAGLAAIVGVEIRELPAVDSPVISISTTYTGAAPETVDREITAVIESAAGRVAGVKSISSSSSFGSSRVTVDFQESVNLDVAASDMRDAIARVSRDLPDDIDDPRIVKADSDAEAVIRLAVTSDHLSAEEMTIIVENQIVDNFTAINGVADVQVYGDREQVFRIDVDQSKLASRGLSIADLANTLSDAAFDTPAGSLSSDTQDLSVRASATIQTAEQFQMVLIDERTRIGDIATVTLGADVGSSSLRANGRTGIGMGIIRQAGSNTLEISSDIHALTERLNTTLPEGMDIRVTSDDAVFIRGSIKEVLLSMALAIAIVISIIYLFLLNWRATLIPAITLPVALIGTVGGIWLAGFSINILTLLALLLATGMVVDDAIVVLENIVNRRNDGAGPKAAAVIGTRQVFFAVITTTAVLAAVFIPLSFLPGTAGGLFREFGFVLAIAVTISSLVALTLCPMLASKLLKDSRKAKDNNSALSGPRNPVRRFGLFCANLYKAILVQCLRFPLLVVALSLLIGTLAWFTLASVPEELVPREDRSVALLRISAPQGVSLDYTAAQIRKIEAIVQPLVDKGEAENVFSIAGRGGSSNSGFMVVTLAPWDERERSQQEIVDEINKGLRAIPSVRAFAIQPNSLGIRGAGSGLKVALAGNNYGTLADKADQIVQRLEQDPRFGRVELDYETNQAQLSISIDRERAADLGIPIDGLASAMQSVLDGREIGDVFIEDRAVAVKLLSTTQPVNDPTDLANLFLKTSDGRIVPMSTIATLTESAIAPSLPRESRSRSVTITAGLTPEFPLRSAMQELDRLAQPLLSDDMRLMPLAEAATLNETSSGLVLTFGFAIIIVFLVLAAQFESFVSSLIIMFTVPFGLASAVFALYLTGTSLNVYSQIGLVLLVGIMAKNGILIVEFANQLRDSGMSVKQAALEAATIRLRPVTMTLFSTVLGGVPLVLASGAGAEAREALGWVIVGGLGIATFFTLFLTPVAYQLLAGFSTSKADRDRQMTDELNHAASLPPSTAQAT</sequence>
<proteinExistence type="predicted"/>
<dbReference type="Gene3D" id="3.30.2090.10">
    <property type="entry name" value="Multidrug efflux transporter AcrB TolC docking domain, DN and DC subdomains"/>
    <property type="match status" value="2"/>
</dbReference>
<dbReference type="Pfam" id="PF00873">
    <property type="entry name" value="ACR_tran"/>
    <property type="match status" value="1"/>
</dbReference>
<keyword evidence="1" id="KW-1133">Transmembrane helix</keyword>
<feature type="transmembrane region" description="Helical" evidence="1">
    <location>
        <begin position="28"/>
        <end position="48"/>
    </location>
</feature>
<feature type="transmembrane region" description="Helical" evidence="1">
    <location>
        <begin position="371"/>
        <end position="391"/>
    </location>
</feature>
<dbReference type="Gene3D" id="3.30.70.1320">
    <property type="entry name" value="Multidrug efflux transporter AcrB pore domain like"/>
    <property type="match status" value="1"/>
</dbReference>
<keyword evidence="1" id="KW-0812">Transmembrane</keyword>
<keyword evidence="1" id="KW-0472">Membrane</keyword>
<feature type="transmembrane region" description="Helical" evidence="1">
    <location>
        <begin position="968"/>
        <end position="987"/>
    </location>
</feature>
<dbReference type="OrthoDB" id="9758297at2"/>
<organism evidence="2 3">
    <name type="scientific">Granulosicoccus antarcticus IMCC3135</name>
    <dbReference type="NCBI Taxonomy" id="1192854"/>
    <lineage>
        <taxon>Bacteria</taxon>
        <taxon>Pseudomonadati</taxon>
        <taxon>Pseudomonadota</taxon>
        <taxon>Gammaproteobacteria</taxon>
        <taxon>Chromatiales</taxon>
        <taxon>Granulosicoccaceae</taxon>
        <taxon>Granulosicoccus</taxon>
    </lineage>
</organism>
<dbReference type="RefSeq" id="WP_088916971.1">
    <property type="nucleotide sequence ID" value="NZ_CP018632.1"/>
</dbReference>
<dbReference type="EMBL" id="CP018632">
    <property type="protein sequence ID" value="ASJ71540.1"/>
    <property type="molecule type" value="Genomic_DNA"/>
</dbReference>
<feature type="transmembrane region" description="Helical" evidence="1">
    <location>
        <begin position="869"/>
        <end position="889"/>
    </location>
</feature>
<dbReference type="KEGG" id="gai:IMCC3135_07170"/>
<feature type="transmembrane region" description="Helical" evidence="1">
    <location>
        <begin position="542"/>
        <end position="561"/>
    </location>
</feature>
<dbReference type="InterPro" id="IPR027463">
    <property type="entry name" value="AcrB_DN_DC_subdom"/>
</dbReference>
<feature type="transmembrane region" description="Helical" evidence="1">
    <location>
        <begin position="397"/>
        <end position="422"/>
    </location>
</feature>
<evidence type="ECO:0000313" key="3">
    <source>
        <dbReference type="Proteomes" id="UP000250079"/>
    </source>
</evidence>
<dbReference type="AlphaFoldDB" id="A0A2Z2NS27"/>
<dbReference type="GO" id="GO:0042910">
    <property type="term" value="F:xenobiotic transmembrane transporter activity"/>
    <property type="evidence" value="ECO:0007669"/>
    <property type="project" value="TreeGrafter"/>
</dbReference>
<evidence type="ECO:0000256" key="1">
    <source>
        <dbReference type="SAM" id="Phobius"/>
    </source>
</evidence>
<gene>
    <name evidence="2" type="primary">mdtC</name>
    <name evidence="2" type="ORF">IMCC3135_07170</name>
</gene>
<dbReference type="PANTHER" id="PTHR32063">
    <property type="match status" value="1"/>
</dbReference>
<feature type="transmembrane region" description="Helical" evidence="1">
    <location>
        <begin position="999"/>
        <end position="1025"/>
    </location>
</feature>
<feature type="transmembrane region" description="Helical" evidence="1">
    <location>
        <begin position="474"/>
        <end position="497"/>
    </location>
</feature>
<dbReference type="PANTHER" id="PTHR32063:SF28">
    <property type="entry name" value="BLR2861 PROTEIN"/>
    <property type="match status" value="1"/>
</dbReference>
<dbReference type="PRINTS" id="PR00702">
    <property type="entry name" value="ACRIFLAVINRP"/>
</dbReference>
<dbReference type="Gene3D" id="3.30.70.1440">
    <property type="entry name" value="Multidrug efflux transporter AcrB pore domain"/>
    <property type="match status" value="1"/>
</dbReference>
<protein>
    <submittedName>
        <fullName evidence="2">Multidrug resistance protein MdtC</fullName>
    </submittedName>
</protein>
<dbReference type="Gene3D" id="1.20.1640.10">
    <property type="entry name" value="Multidrug efflux transporter AcrB transmembrane domain"/>
    <property type="match status" value="2"/>
</dbReference>
<reference evidence="2 3" key="1">
    <citation type="submission" date="2016-12" db="EMBL/GenBank/DDBJ databases">
        <authorList>
            <person name="Song W.-J."/>
            <person name="Kurnit D.M."/>
        </authorList>
    </citation>
    <scope>NUCLEOTIDE SEQUENCE [LARGE SCALE GENOMIC DNA]</scope>
    <source>
        <strain evidence="2 3">IMCC3135</strain>
    </source>
</reference>
<dbReference type="GO" id="GO:0005886">
    <property type="term" value="C:plasma membrane"/>
    <property type="evidence" value="ECO:0007669"/>
    <property type="project" value="TreeGrafter"/>
</dbReference>
<feature type="transmembrane region" description="Helical" evidence="1">
    <location>
        <begin position="896"/>
        <end position="916"/>
    </location>
</feature>
<feature type="transmembrane region" description="Helical" evidence="1">
    <location>
        <begin position="345"/>
        <end position="364"/>
    </location>
</feature>
<dbReference type="Proteomes" id="UP000250079">
    <property type="component" value="Chromosome"/>
</dbReference>
<keyword evidence="3" id="KW-1185">Reference proteome</keyword>
<dbReference type="SUPFAM" id="SSF82866">
    <property type="entry name" value="Multidrug efflux transporter AcrB transmembrane domain"/>
    <property type="match status" value="2"/>
</dbReference>
<feature type="transmembrane region" description="Helical" evidence="1">
    <location>
        <begin position="442"/>
        <end position="462"/>
    </location>
</feature>
<dbReference type="SUPFAM" id="SSF82714">
    <property type="entry name" value="Multidrug efflux transporter AcrB TolC docking domain, DN and DC subdomains"/>
    <property type="match status" value="2"/>
</dbReference>
<evidence type="ECO:0000313" key="2">
    <source>
        <dbReference type="EMBL" id="ASJ71540.1"/>
    </source>
</evidence>
<accession>A0A2Z2NS27</accession>
<name>A0A2Z2NS27_9GAMM</name>